<dbReference type="PANTHER" id="PTHR43765:SF2">
    <property type="entry name" value="2-DEHYDROPANTOATE 2-REDUCTASE"/>
    <property type="match status" value="1"/>
</dbReference>
<evidence type="ECO:0000313" key="10">
    <source>
        <dbReference type="EMBL" id="KAJ1969205.1"/>
    </source>
</evidence>
<dbReference type="Gene3D" id="1.10.1040.10">
    <property type="entry name" value="N-(1-d-carboxylethyl)-l-norvaline Dehydrogenase, domain 2"/>
    <property type="match status" value="1"/>
</dbReference>
<dbReference type="GO" id="GO:0005739">
    <property type="term" value="C:mitochondrion"/>
    <property type="evidence" value="ECO:0007669"/>
    <property type="project" value="TreeGrafter"/>
</dbReference>
<dbReference type="SUPFAM" id="SSF48179">
    <property type="entry name" value="6-phosphogluconate dehydrogenase C-terminal domain-like"/>
    <property type="match status" value="1"/>
</dbReference>
<keyword evidence="11" id="KW-1185">Reference proteome</keyword>
<dbReference type="InterPro" id="IPR013328">
    <property type="entry name" value="6PGD_dom2"/>
</dbReference>
<dbReference type="InterPro" id="IPR013332">
    <property type="entry name" value="KPR_N"/>
</dbReference>
<dbReference type="InterPro" id="IPR036291">
    <property type="entry name" value="NAD(P)-bd_dom_sf"/>
</dbReference>
<dbReference type="InterPro" id="IPR003710">
    <property type="entry name" value="ApbA"/>
</dbReference>
<sequence>MASAEQLQRVAQEQLTLAEPPSKKPESENGSSKPAATVSLMNRVGGFSWEVLDSAKTTNASTQRIDCLVVTTKAHHTTEALRQVVPRLDHQSVVLLLQNGMGIYEELQNTFYSSSANGKYNAPFFLQGTTTHGCYRSHPFHVVHAGQGGLWVGTPDIESAQRLDTSPTLNSSVRTLLDQLYTLPLGVRWESTFQLQARLWKKLAVNACINPLTAHFDCLNGALLDDVSCTSLIHALCTESSAIIQHHLGLIWDQKARGQWSSTDELAHIDVPLLQSQFTPDALVSQVQLVCQQTASNVSSMRQDMRAGRSTEINYINGYVVTLATRYNLPCSTHRQILQWFR</sequence>
<feature type="domain" description="Ketopantoate reductase N-terminal" evidence="8">
    <location>
        <begin position="54"/>
        <end position="154"/>
    </location>
</feature>
<proteinExistence type="inferred from homology"/>
<dbReference type="PANTHER" id="PTHR43765">
    <property type="entry name" value="2-DEHYDROPANTOATE 2-REDUCTASE-RELATED"/>
    <property type="match status" value="1"/>
</dbReference>
<evidence type="ECO:0000256" key="6">
    <source>
        <dbReference type="RuleBase" id="RU362068"/>
    </source>
</evidence>
<evidence type="ECO:0000256" key="4">
    <source>
        <dbReference type="ARBA" id="ARBA00023002"/>
    </source>
</evidence>
<comment type="caution">
    <text evidence="10">The sequence shown here is derived from an EMBL/GenBank/DDBJ whole genome shotgun (WGS) entry which is preliminary data.</text>
</comment>
<evidence type="ECO:0000259" key="8">
    <source>
        <dbReference type="Pfam" id="PF02558"/>
    </source>
</evidence>
<comment type="function">
    <text evidence="6">Catalyzes the NADPH-dependent reduction of ketopantoate into pantoic acid.</text>
</comment>
<dbReference type="GO" id="GO:0008677">
    <property type="term" value="F:2-dehydropantoate 2-reductase activity"/>
    <property type="evidence" value="ECO:0007669"/>
    <property type="project" value="UniProtKB-EC"/>
</dbReference>
<evidence type="ECO:0000256" key="5">
    <source>
        <dbReference type="ARBA" id="ARBA00032024"/>
    </source>
</evidence>
<keyword evidence="3 6" id="KW-0521">NADP</keyword>
<dbReference type="OrthoDB" id="73846at2759"/>
<comment type="catalytic activity">
    <reaction evidence="6">
        <text>(R)-pantoate + NADP(+) = 2-dehydropantoate + NADPH + H(+)</text>
        <dbReference type="Rhea" id="RHEA:16233"/>
        <dbReference type="ChEBI" id="CHEBI:11561"/>
        <dbReference type="ChEBI" id="CHEBI:15378"/>
        <dbReference type="ChEBI" id="CHEBI:15980"/>
        <dbReference type="ChEBI" id="CHEBI:57783"/>
        <dbReference type="ChEBI" id="CHEBI:58349"/>
        <dbReference type="EC" id="1.1.1.169"/>
    </reaction>
</comment>
<dbReference type="EC" id="1.1.1.169" evidence="2 6"/>
<comment type="similarity">
    <text evidence="1 6">Belongs to the ketopantoate reductase family.</text>
</comment>
<dbReference type="SUPFAM" id="SSF51735">
    <property type="entry name" value="NAD(P)-binding Rossmann-fold domains"/>
    <property type="match status" value="1"/>
</dbReference>
<protein>
    <recommendedName>
        <fullName evidence="2 6">2-dehydropantoate 2-reductase</fullName>
        <ecNumber evidence="2 6">1.1.1.169</ecNumber>
    </recommendedName>
    <alternativeName>
        <fullName evidence="5 6">Ketopantoate reductase</fullName>
    </alternativeName>
</protein>
<feature type="region of interest" description="Disordered" evidence="7">
    <location>
        <begin position="1"/>
        <end position="35"/>
    </location>
</feature>
<reference evidence="10" key="1">
    <citation type="submission" date="2022-07" db="EMBL/GenBank/DDBJ databases">
        <title>Phylogenomic reconstructions and comparative analyses of Kickxellomycotina fungi.</title>
        <authorList>
            <person name="Reynolds N.K."/>
            <person name="Stajich J.E."/>
            <person name="Barry K."/>
            <person name="Grigoriev I.V."/>
            <person name="Crous P."/>
            <person name="Smith M.E."/>
        </authorList>
    </citation>
    <scope>NUCLEOTIDE SEQUENCE</scope>
    <source>
        <strain evidence="10">RSA 1196</strain>
    </source>
</reference>
<evidence type="ECO:0000256" key="1">
    <source>
        <dbReference type="ARBA" id="ARBA00007870"/>
    </source>
</evidence>
<accession>A0A9W8ATY4</accession>
<feature type="compositionally biased region" description="Polar residues" evidence="7">
    <location>
        <begin position="1"/>
        <end position="15"/>
    </location>
</feature>
<gene>
    <name evidence="10" type="primary">PAN5_1</name>
    <name evidence="10" type="ORF">IWQ62_000770</name>
</gene>
<dbReference type="NCBIfam" id="TIGR00745">
    <property type="entry name" value="apbA_panE"/>
    <property type="match status" value="1"/>
</dbReference>
<dbReference type="InterPro" id="IPR050838">
    <property type="entry name" value="Ketopantoate_reductase"/>
</dbReference>
<name>A0A9W8ATY4_9FUNG</name>
<dbReference type="InterPro" id="IPR008927">
    <property type="entry name" value="6-PGluconate_DH-like_C_sf"/>
</dbReference>
<evidence type="ECO:0000256" key="2">
    <source>
        <dbReference type="ARBA" id="ARBA00013014"/>
    </source>
</evidence>
<dbReference type="GO" id="GO:0050661">
    <property type="term" value="F:NADP binding"/>
    <property type="evidence" value="ECO:0007669"/>
    <property type="project" value="TreeGrafter"/>
</dbReference>
<dbReference type="Proteomes" id="UP001150925">
    <property type="component" value="Unassembled WGS sequence"/>
</dbReference>
<dbReference type="GO" id="GO:0015940">
    <property type="term" value="P:pantothenate biosynthetic process"/>
    <property type="evidence" value="ECO:0007669"/>
    <property type="project" value="InterPro"/>
</dbReference>
<dbReference type="Pfam" id="PF02558">
    <property type="entry name" value="ApbA"/>
    <property type="match status" value="1"/>
</dbReference>
<evidence type="ECO:0000256" key="7">
    <source>
        <dbReference type="SAM" id="MobiDB-lite"/>
    </source>
</evidence>
<evidence type="ECO:0000256" key="3">
    <source>
        <dbReference type="ARBA" id="ARBA00022857"/>
    </source>
</evidence>
<evidence type="ECO:0000313" key="11">
    <source>
        <dbReference type="Proteomes" id="UP001150925"/>
    </source>
</evidence>
<keyword evidence="4 6" id="KW-0560">Oxidoreductase</keyword>
<dbReference type="Pfam" id="PF08546">
    <property type="entry name" value="ApbA_C"/>
    <property type="match status" value="1"/>
</dbReference>
<dbReference type="InterPro" id="IPR013752">
    <property type="entry name" value="KPA_reductase"/>
</dbReference>
<organism evidence="10 11">
    <name type="scientific">Dispira parvispora</name>
    <dbReference type="NCBI Taxonomy" id="1520584"/>
    <lineage>
        <taxon>Eukaryota</taxon>
        <taxon>Fungi</taxon>
        <taxon>Fungi incertae sedis</taxon>
        <taxon>Zoopagomycota</taxon>
        <taxon>Kickxellomycotina</taxon>
        <taxon>Dimargaritomycetes</taxon>
        <taxon>Dimargaritales</taxon>
        <taxon>Dimargaritaceae</taxon>
        <taxon>Dispira</taxon>
    </lineage>
</organism>
<evidence type="ECO:0000259" key="9">
    <source>
        <dbReference type="Pfam" id="PF08546"/>
    </source>
</evidence>
<dbReference type="AlphaFoldDB" id="A0A9W8ATY4"/>
<dbReference type="EMBL" id="JANBPY010000083">
    <property type="protein sequence ID" value="KAJ1969205.1"/>
    <property type="molecule type" value="Genomic_DNA"/>
</dbReference>
<feature type="domain" description="Ketopantoate reductase C-terminal" evidence="9">
    <location>
        <begin position="195"/>
        <end position="340"/>
    </location>
</feature>
<dbReference type="Gene3D" id="3.40.50.720">
    <property type="entry name" value="NAD(P)-binding Rossmann-like Domain"/>
    <property type="match status" value="1"/>
</dbReference>